<reference evidence="1" key="1">
    <citation type="submission" date="2021-10" db="EMBL/GenBank/DDBJ databases">
        <title>Tropical sea cucumber genome reveals ecological adaptation and Cuvierian tubules defense mechanism.</title>
        <authorList>
            <person name="Chen T."/>
        </authorList>
    </citation>
    <scope>NUCLEOTIDE SEQUENCE</scope>
    <source>
        <strain evidence="1">Nanhai2018</strain>
        <tissue evidence="1">Muscle</tissue>
    </source>
</reference>
<keyword evidence="2" id="KW-1185">Reference proteome</keyword>
<dbReference type="OrthoDB" id="6128308at2759"/>
<organism evidence="1 2">
    <name type="scientific">Holothuria leucospilota</name>
    <name type="common">Black long sea cucumber</name>
    <name type="synonym">Mertensiothuria leucospilota</name>
    <dbReference type="NCBI Taxonomy" id="206669"/>
    <lineage>
        <taxon>Eukaryota</taxon>
        <taxon>Metazoa</taxon>
        <taxon>Echinodermata</taxon>
        <taxon>Eleutherozoa</taxon>
        <taxon>Echinozoa</taxon>
        <taxon>Holothuroidea</taxon>
        <taxon>Aspidochirotacea</taxon>
        <taxon>Aspidochirotida</taxon>
        <taxon>Holothuriidae</taxon>
        <taxon>Holothuria</taxon>
    </lineage>
</organism>
<proteinExistence type="predicted"/>
<dbReference type="PANTHER" id="PTHR21301">
    <property type="entry name" value="REVERSE TRANSCRIPTASE"/>
    <property type="match status" value="1"/>
</dbReference>
<accession>A0A9Q0YQH2</accession>
<dbReference type="AlphaFoldDB" id="A0A9Q0YQH2"/>
<sequence length="109" mass="12810">MAKFEQKLLSLAVVKPFFYVRYIDDIFFIWNDGPKELLNFFHQANNLHPTIKFTMESSRVSIPFLNVEVCFKGGRIATKVYSKPTDRHSYLHYRSSHPTHIKSLLFIVS</sequence>
<gene>
    <name evidence="1" type="ORF">HOLleu_33599</name>
</gene>
<evidence type="ECO:0000313" key="1">
    <source>
        <dbReference type="EMBL" id="KAJ8025901.1"/>
    </source>
</evidence>
<evidence type="ECO:0008006" key="3">
    <source>
        <dbReference type="Google" id="ProtNLM"/>
    </source>
</evidence>
<evidence type="ECO:0000313" key="2">
    <source>
        <dbReference type="Proteomes" id="UP001152320"/>
    </source>
</evidence>
<protein>
    <recommendedName>
        <fullName evidence="3">Reverse transcriptase domain-containing protein</fullName>
    </recommendedName>
</protein>
<dbReference type="Proteomes" id="UP001152320">
    <property type="component" value="Chromosome 17"/>
</dbReference>
<dbReference type="PANTHER" id="PTHR21301:SF10">
    <property type="entry name" value="REVERSE TRANSCRIPTASE DOMAIN-CONTAINING PROTEIN"/>
    <property type="match status" value="1"/>
</dbReference>
<dbReference type="EMBL" id="JAIZAY010000017">
    <property type="protein sequence ID" value="KAJ8025901.1"/>
    <property type="molecule type" value="Genomic_DNA"/>
</dbReference>
<name>A0A9Q0YQH2_HOLLE</name>
<comment type="caution">
    <text evidence="1">The sequence shown here is derived from an EMBL/GenBank/DDBJ whole genome shotgun (WGS) entry which is preliminary data.</text>
</comment>